<protein>
    <recommendedName>
        <fullName evidence="3">F-box domain-containing protein</fullName>
    </recommendedName>
</protein>
<organism evidence="1 2">
    <name type="scientific">Postia placenta MAD-698-R-SB12</name>
    <dbReference type="NCBI Taxonomy" id="670580"/>
    <lineage>
        <taxon>Eukaryota</taxon>
        <taxon>Fungi</taxon>
        <taxon>Dikarya</taxon>
        <taxon>Basidiomycota</taxon>
        <taxon>Agaricomycotina</taxon>
        <taxon>Agaricomycetes</taxon>
        <taxon>Polyporales</taxon>
        <taxon>Adustoporiaceae</taxon>
        <taxon>Rhodonia</taxon>
    </lineage>
</organism>
<dbReference type="GeneID" id="36331507"/>
<keyword evidence="2" id="KW-1185">Reference proteome</keyword>
<accession>A0A1X6MRL3</accession>
<evidence type="ECO:0000313" key="1">
    <source>
        <dbReference type="EMBL" id="OSX59027.1"/>
    </source>
</evidence>
<name>A0A1X6MRL3_9APHY</name>
<dbReference type="Proteomes" id="UP000194127">
    <property type="component" value="Unassembled WGS sequence"/>
</dbReference>
<evidence type="ECO:0000313" key="2">
    <source>
        <dbReference type="Proteomes" id="UP000194127"/>
    </source>
</evidence>
<dbReference type="OrthoDB" id="2757320at2759"/>
<dbReference type="EMBL" id="KZ110603">
    <property type="protein sequence ID" value="OSX59027.1"/>
    <property type="molecule type" value="Genomic_DNA"/>
</dbReference>
<dbReference type="InterPro" id="IPR032675">
    <property type="entry name" value="LRR_dom_sf"/>
</dbReference>
<reference evidence="1 2" key="1">
    <citation type="submission" date="2017-04" db="EMBL/GenBank/DDBJ databases">
        <title>Genome Sequence of the Model Brown-Rot Fungus Postia placenta SB12.</title>
        <authorList>
            <consortium name="DOE Joint Genome Institute"/>
            <person name="Gaskell J."/>
            <person name="Kersten P."/>
            <person name="Larrondo L.F."/>
            <person name="Canessa P."/>
            <person name="Martinez D."/>
            <person name="Hibbett D."/>
            <person name="Schmoll M."/>
            <person name="Kubicek C.P."/>
            <person name="Martinez A.T."/>
            <person name="Yadav J."/>
            <person name="Master E."/>
            <person name="Magnuson J.K."/>
            <person name="James T."/>
            <person name="Yaver D."/>
            <person name="Berka R."/>
            <person name="Labutti K."/>
            <person name="Lipzen A."/>
            <person name="Aerts A."/>
            <person name="Barry K."/>
            <person name="Henrissat B."/>
            <person name="Blanchette R."/>
            <person name="Grigoriev I."/>
            <person name="Cullen D."/>
        </authorList>
    </citation>
    <scope>NUCLEOTIDE SEQUENCE [LARGE SCALE GENOMIC DNA]</scope>
    <source>
        <strain evidence="1 2">MAD-698-R-SB12</strain>
    </source>
</reference>
<sequence>MSSYTLCASPASLKPYGRSAKGLQQPALIPLSVAQQCHDVTHRSLDLLQEPAEKPRLSGSFDVGCELIPLNVARRPHVTFALTVLYLSFETDWPTDGRRGCARACNTQDDHQDGSCSDCKSGPVTLAEGDVHAVVATSSVFTRARRLRGDRARYVCEGLALLVERCKEGVHDEEAYAARETAALSLHASSRLLDMRTSELILAHLPILAPHLRGLEISGFSLEVNITARGNSCPVDLGDFCQTLQDQCSHLLLVNINIAILHSDSTEVLPSTALQPLYAFHNLETLSIDSRYNIAVNDDDMMSMALAWPRLRVLSFLHIRSKPRPFVPAVTLQGLVSLVQNCPDLEDVILDIDASNTQVSVDARPGGGSSNSLITRLRTGPSSVAGEPVKMAAFLSDLFPHLKSIDCQVEGSGNTAWAEAERHLLTFTAVRVWALEHAGLDWLLDDP</sequence>
<dbReference type="STRING" id="670580.A0A1X6MRL3"/>
<dbReference type="AlphaFoldDB" id="A0A1X6MRL3"/>
<gene>
    <name evidence="1" type="ORF">POSPLADRAFT_1151639</name>
</gene>
<proteinExistence type="predicted"/>
<dbReference type="Gene3D" id="3.80.10.10">
    <property type="entry name" value="Ribonuclease Inhibitor"/>
    <property type="match status" value="1"/>
</dbReference>
<dbReference type="RefSeq" id="XP_024335821.1">
    <property type="nucleotide sequence ID" value="XM_024486558.1"/>
</dbReference>
<evidence type="ECO:0008006" key="3">
    <source>
        <dbReference type="Google" id="ProtNLM"/>
    </source>
</evidence>